<evidence type="ECO:0000313" key="4">
    <source>
        <dbReference type="Proteomes" id="UP000294911"/>
    </source>
</evidence>
<proteinExistence type="predicted"/>
<keyword evidence="4" id="KW-1185">Reference proteome</keyword>
<name>A0A4R2QVL5_9PSEU</name>
<dbReference type="Pfam" id="PF04072">
    <property type="entry name" value="LCM"/>
    <property type="match status" value="1"/>
</dbReference>
<dbReference type="PANTHER" id="PTHR43619:SF2">
    <property type="entry name" value="S-ADENOSYL-L-METHIONINE-DEPENDENT METHYLTRANSFERASES SUPERFAMILY PROTEIN"/>
    <property type="match status" value="1"/>
</dbReference>
<dbReference type="Proteomes" id="UP000294911">
    <property type="component" value="Unassembled WGS sequence"/>
</dbReference>
<dbReference type="AlphaFoldDB" id="A0A4R2QVL5"/>
<comment type="caution">
    <text evidence="3">The sequence shown here is derived from an EMBL/GenBank/DDBJ whole genome shotgun (WGS) entry which is preliminary data.</text>
</comment>
<dbReference type="RefSeq" id="WP_243658886.1">
    <property type="nucleotide sequence ID" value="NZ_SLXQ01000003.1"/>
</dbReference>
<gene>
    <name evidence="3" type="ORF">EV191_103153</name>
</gene>
<evidence type="ECO:0000256" key="2">
    <source>
        <dbReference type="ARBA" id="ARBA00022679"/>
    </source>
</evidence>
<evidence type="ECO:0000256" key="1">
    <source>
        <dbReference type="ARBA" id="ARBA00022603"/>
    </source>
</evidence>
<dbReference type="Gene3D" id="3.40.50.150">
    <property type="entry name" value="Vaccinia Virus protein VP39"/>
    <property type="match status" value="1"/>
</dbReference>
<dbReference type="EMBL" id="SLXQ01000003">
    <property type="protein sequence ID" value="TCP54112.1"/>
    <property type="molecule type" value="Genomic_DNA"/>
</dbReference>
<dbReference type="PANTHER" id="PTHR43619">
    <property type="entry name" value="S-ADENOSYL-L-METHIONINE-DEPENDENT METHYLTRANSFERASE YKTD-RELATED"/>
    <property type="match status" value="1"/>
</dbReference>
<dbReference type="SUPFAM" id="SSF53335">
    <property type="entry name" value="S-adenosyl-L-methionine-dependent methyltransferases"/>
    <property type="match status" value="1"/>
</dbReference>
<dbReference type="GO" id="GO:0008168">
    <property type="term" value="F:methyltransferase activity"/>
    <property type="evidence" value="ECO:0007669"/>
    <property type="project" value="UniProtKB-KW"/>
</dbReference>
<dbReference type="InterPro" id="IPR007213">
    <property type="entry name" value="Ppm1/Ppm2/Tcmp"/>
</dbReference>
<accession>A0A4R2QVL5</accession>
<sequence>MQTEKVQFTRERETLLATLYGRALDSKNPRPILGDDAAAAAVERIDYDFSKMRINERSALGVALRAKLLDRWTAEFLDSHPNATVLHLACGLDTRAQRLNPGPGVRWFDVDYPDVIELRGKLFPERDNYTTLGTSVTADDWLEQLPNDRPTLVVAEGLTMYLTEPEGMRLLSRVAEHFPSGQLIFDMYSRGAIRMQKLVPAVRNSGFDTALGSR</sequence>
<evidence type="ECO:0000313" key="3">
    <source>
        <dbReference type="EMBL" id="TCP54112.1"/>
    </source>
</evidence>
<keyword evidence="2 3" id="KW-0808">Transferase</keyword>
<keyword evidence="1 3" id="KW-0489">Methyltransferase</keyword>
<reference evidence="3 4" key="1">
    <citation type="submission" date="2019-03" db="EMBL/GenBank/DDBJ databases">
        <title>Genomic Encyclopedia of Type Strains, Phase IV (KMG-IV): sequencing the most valuable type-strain genomes for metagenomic binning, comparative biology and taxonomic classification.</title>
        <authorList>
            <person name="Goeker M."/>
        </authorList>
    </citation>
    <scope>NUCLEOTIDE SEQUENCE [LARGE SCALE GENOMIC DNA]</scope>
    <source>
        <strain evidence="3 4">DSM 45765</strain>
    </source>
</reference>
<dbReference type="InterPro" id="IPR029063">
    <property type="entry name" value="SAM-dependent_MTases_sf"/>
</dbReference>
<organism evidence="3 4">
    <name type="scientific">Tamaricihabitans halophyticus</name>
    <dbReference type="NCBI Taxonomy" id="1262583"/>
    <lineage>
        <taxon>Bacteria</taxon>
        <taxon>Bacillati</taxon>
        <taxon>Actinomycetota</taxon>
        <taxon>Actinomycetes</taxon>
        <taxon>Pseudonocardiales</taxon>
        <taxon>Pseudonocardiaceae</taxon>
        <taxon>Tamaricihabitans</taxon>
    </lineage>
</organism>
<dbReference type="GO" id="GO:0032259">
    <property type="term" value="P:methylation"/>
    <property type="evidence" value="ECO:0007669"/>
    <property type="project" value="UniProtKB-KW"/>
</dbReference>
<protein>
    <submittedName>
        <fullName evidence="3">O-methyltransferase involved in polyketide biosynthesis</fullName>
    </submittedName>
</protein>